<feature type="transmembrane region" description="Helical" evidence="5">
    <location>
        <begin position="12"/>
        <end position="35"/>
    </location>
</feature>
<dbReference type="InterPro" id="IPR011701">
    <property type="entry name" value="MFS"/>
</dbReference>
<feature type="transmembrane region" description="Helical" evidence="5">
    <location>
        <begin position="228"/>
        <end position="248"/>
    </location>
</feature>
<dbReference type="Proteomes" id="UP000183031">
    <property type="component" value="Unassembled WGS sequence"/>
</dbReference>
<dbReference type="InterPro" id="IPR036259">
    <property type="entry name" value="MFS_trans_sf"/>
</dbReference>
<feature type="domain" description="Major facilitator superfamily (MFS) profile" evidence="6">
    <location>
        <begin position="14"/>
        <end position="465"/>
    </location>
</feature>
<evidence type="ECO:0000256" key="1">
    <source>
        <dbReference type="ARBA" id="ARBA00004141"/>
    </source>
</evidence>
<organism evidence="7 8">
    <name type="scientific">Serratia nematodiphila</name>
    <dbReference type="NCBI Taxonomy" id="458197"/>
    <lineage>
        <taxon>Bacteria</taxon>
        <taxon>Pseudomonadati</taxon>
        <taxon>Pseudomonadota</taxon>
        <taxon>Gammaproteobacteria</taxon>
        <taxon>Enterobacterales</taxon>
        <taxon>Yersiniaceae</taxon>
        <taxon>Serratia</taxon>
    </lineage>
</organism>
<protein>
    <submittedName>
        <fullName evidence="7">Drug resistance transporter, EmrB/QacA subfamily</fullName>
    </submittedName>
</protein>
<feature type="transmembrane region" description="Helical" evidence="5">
    <location>
        <begin position="371"/>
        <end position="392"/>
    </location>
</feature>
<keyword evidence="8" id="KW-1185">Reference proteome</keyword>
<evidence type="ECO:0000313" key="7">
    <source>
        <dbReference type="EMBL" id="SCX95474.1"/>
    </source>
</evidence>
<feature type="transmembrane region" description="Helical" evidence="5">
    <location>
        <begin position="204"/>
        <end position="222"/>
    </location>
</feature>
<feature type="transmembrane region" description="Helical" evidence="5">
    <location>
        <begin position="338"/>
        <end position="359"/>
    </location>
</feature>
<dbReference type="PANTHER" id="PTHR42718">
    <property type="entry name" value="MAJOR FACILITATOR SUPERFAMILY MULTIDRUG TRANSPORTER MFSC"/>
    <property type="match status" value="1"/>
</dbReference>
<keyword evidence="4 5" id="KW-0472">Membrane</keyword>
<sequence length="474" mass="49770">MEHLLSVERRGLPGLPVLLLGGFVTVFDLFVVNVAAPVIQQQFAADFAGIGLIVAGYELAFGVLLIAGGRLGDRFGRRRLFSLGMLGFTLSSLLCGLAGSLSLLIAARILQGAAAALLFPQIYALMRVLYAPQQRRRAFAWLGMTLGLAAIFGQILGGFIIEANLFGSGWRMIFLINLPIGALALWAARRIPESRVAQAQRLDGVGLWLAAAGLSLLLLPLLEGPARGWPWWIAPMLALALLTLWGFLRWERRLAQRGDDAVLDPALFRQAGFAPGMAVVLAIYATASSFFLCFALLLQAGAGLTPFQAGSLFAPASAAFMLASMLAPRLTLRWGNGVLSAGVAIYAAGLALLMAQALWGGALAHPLRLLPGLVVLGFGQALSMTPLLNLVLGLAPERQAGMAAGLVATVQQVGGALGIVVSGVGFVPLLASGGAAERYAQAFAGAMLCNLVAMGVALILLNRITRNTQKADLK</sequence>
<keyword evidence="2 5" id="KW-0812">Transmembrane</keyword>
<feature type="transmembrane region" description="Helical" evidence="5">
    <location>
        <begin position="138"/>
        <end position="161"/>
    </location>
</feature>
<feature type="transmembrane region" description="Helical" evidence="5">
    <location>
        <begin position="173"/>
        <end position="192"/>
    </location>
</feature>
<evidence type="ECO:0000256" key="3">
    <source>
        <dbReference type="ARBA" id="ARBA00022989"/>
    </source>
</evidence>
<dbReference type="Pfam" id="PF07690">
    <property type="entry name" value="MFS_1"/>
    <property type="match status" value="2"/>
</dbReference>
<feature type="transmembrane region" description="Helical" evidence="5">
    <location>
        <begin position="80"/>
        <end position="99"/>
    </location>
</feature>
<dbReference type="SUPFAM" id="SSF103473">
    <property type="entry name" value="MFS general substrate transporter"/>
    <property type="match status" value="2"/>
</dbReference>
<name>A0A1G5BZJ1_9GAMM</name>
<feature type="transmembrane region" description="Helical" evidence="5">
    <location>
        <begin position="439"/>
        <end position="461"/>
    </location>
</feature>
<accession>A0A1G5BZJ1</accession>
<evidence type="ECO:0000256" key="5">
    <source>
        <dbReference type="SAM" id="Phobius"/>
    </source>
</evidence>
<gene>
    <name evidence="7" type="ORF">SAMN02927935_00559</name>
</gene>
<dbReference type="Gene3D" id="1.20.1720.10">
    <property type="entry name" value="Multidrug resistance protein D"/>
    <property type="match status" value="1"/>
</dbReference>
<dbReference type="Gene3D" id="1.20.1250.20">
    <property type="entry name" value="MFS general substrate transporter like domains"/>
    <property type="match status" value="1"/>
</dbReference>
<dbReference type="PANTHER" id="PTHR42718:SF39">
    <property type="entry name" value="ACTINORHODIN TRANSPORTER-RELATED"/>
    <property type="match status" value="1"/>
</dbReference>
<evidence type="ECO:0000313" key="8">
    <source>
        <dbReference type="Proteomes" id="UP000183031"/>
    </source>
</evidence>
<dbReference type="RefSeq" id="WP_033633768.1">
    <property type="nucleotide sequence ID" value="NZ_CBCSIN010000001.1"/>
</dbReference>
<keyword evidence="3 5" id="KW-1133">Transmembrane helix</keyword>
<reference evidence="7 8" key="1">
    <citation type="submission" date="2016-10" db="EMBL/GenBank/DDBJ databases">
        <authorList>
            <person name="Varghese N."/>
            <person name="Submissions S."/>
        </authorList>
    </citation>
    <scope>NUCLEOTIDE SEQUENCE [LARGE SCALE GENOMIC DNA]</scope>
    <source>
        <strain evidence="7 8">CGMCC 1.6853</strain>
    </source>
</reference>
<feature type="transmembrane region" description="Helical" evidence="5">
    <location>
        <begin position="307"/>
        <end position="326"/>
    </location>
</feature>
<dbReference type="PROSITE" id="PS50850">
    <property type="entry name" value="MFS"/>
    <property type="match status" value="1"/>
</dbReference>
<comment type="caution">
    <text evidence="7">The sequence shown here is derived from an EMBL/GenBank/DDBJ whole genome shotgun (WGS) entry which is preliminary data.</text>
</comment>
<dbReference type="CDD" id="cd17321">
    <property type="entry name" value="MFS_MMR_MDR_like"/>
    <property type="match status" value="1"/>
</dbReference>
<evidence type="ECO:0000256" key="4">
    <source>
        <dbReference type="ARBA" id="ARBA00023136"/>
    </source>
</evidence>
<comment type="subcellular location">
    <subcellularLocation>
        <location evidence="1">Membrane</location>
        <topology evidence="1">Multi-pass membrane protein</topology>
    </subcellularLocation>
</comment>
<evidence type="ECO:0000256" key="2">
    <source>
        <dbReference type="ARBA" id="ARBA00022692"/>
    </source>
</evidence>
<feature type="transmembrane region" description="Helical" evidence="5">
    <location>
        <begin position="278"/>
        <end position="301"/>
    </location>
</feature>
<feature type="transmembrane region" description="Helical" evidence="5">
    <location>
        <begin position="47"/>
        <end position="68"/>
    </location>
</feature>
<dbReference type="InterPro" id="IPR020846">
    <property type="entry name" value="MFS_dom"/>
</dbReference>
<dbReference type="EMBL" id="FMUT01000002">
    <property type="protein sequence ID" value="SCX95474.1"/>
    <property type="molecule type" value="Genomic_DNA"/>
</dbReference>
<feature type="transmembrane region" description="Helical" evidence="5">
    <location>
        <begin position="105"/>
        <end position="126"/>
    </location>
</feature>
<evidence type="ECO:0000259" key="6">
    <source>
        <dbReference type="PROSITE" id="PS50850"/>
    </source>
</evidence>
<feature type="transmembrane region" description="Helical" evidence="5">
    <location>
        <begin position="404"/>
        <end position="427"/>
    </location>
</feature>
<proteinExistence type="predicted"/>